<evidence type="ECO:0000313" key="2">
    <source>
        <dbReference type="EMBL" id="OAN19777.1"/>
    </source>
</evidence>
<dbReference type="RefSeq" id="WP_068325776.1">
    <property type="nucleotide sequence ID" value="NZ_LVHF01000005.1"/>
</dbReference>
<keyword evidence="3" id="KW-1185">Reference proteome</keyword>
<organism evidence="2 3">
    <name type="scientific">Photobacterium jeanii</name>
    <dbReference type="NCBI Taxonomy" id="858640"/>
    <lineage>
        <taxon>Bacteria</taxon>
        <taxon>Pseudomonadati</taxon>
        <taxon>Pseudomonadota</taxon>
        <taxon>Gammaproteobacteria</taxon>
        <taxon>Vibrionales</taxon>
        <taxon>Vibrionaceae</taxon>
        <taxon>Photobacterium</taxon>
    </lineage>
</organism>
<name>A0A178KR48_9GAMM</name>
<accession>A0A178KR48</accession>
<dbReference type="EMBL" id="LVHF01000005">
    <property type="protein sequence ID" value="OAN19777.1"/>
    <property type="molecule type" value="Genomic_DNA"/>
</dbReference>
<evidence type="ECO:0000256" key="1">
    <source>
        <dbReference type="SAM" id="Phobius"/>
    </source>
</evidence>
<feature type="transmembrane region" description="Helical" evidence="1">
    <location>
        <begin position="120"/>
        <end position="147"/>
    </location>
</feature>
<gene>
    <name evidence="2" type="ORF">A3K86_00045</name>
</gene>
<dbReference type="Proteomes" id="UP000078503">
    <property type="component" value="Unassembled WGS sequence"/>
</dbReference>
<keyword evidence="1" id="KW-0472">Membrane</keyword>
<evidence type="ECO:0000313" key="3">
    <source>
        <dbReference type="Proteomes" id="UP000078503"/>
    </source>
</evidence>
<feature type="transmembrane region" description="Helical" evidence="1">
    <location>
        <begin position="21"/>
        <end position="41"/>
    </location>
</feature>
<dbReference type="AlphaFoldDB" id="A0A178KR48"/>
<proteinExistence type="predicted"/>
<dbReference type="OrthoDB" id="5919091at2"/>
<sequence>MDTKSIQGFVSKEVSQLSNEQAAYIIGLMFMLLIPVIDSLIPFPPFWLSSGAFLCGLAIYLLELIEKFTSTTIGKAVGAIFLLAGTTFNLAMASGTVNYALKVPASPFGYTQTLTSILTIPLTAAIGMLFLFVILLLLVLFTSAFRIESFTAKKVLNLEFFKDSFKVSVVSFLGRMFSAVVLFSVSLSFIQNNQWYSDQISEFTRWFAYNFEMESYSYCTVPDKAKVAYLTRDNIVVANEEKSTYIFYVTQCKQ</sequence>
<keyword evidence="1" id="KW-1133">Transmembrane helix</keyword>
<keyword evidence="1" id="KW-0812">Transmembrane</keyword>
<feature type="transmembrane region" description="Helical" evidence="1">
    <location>
        <begin position="47"/>
        <end position="65"/>
    </location>
</feature>
<reference evidence="2 3" key="1">
    <citation type="submission" date="2016-03" db="EMBL/GenBank/DDBJ databases">
        <title>Photobacterium proteolyticum sp. nov. a protease producing bacterium isolated from ocean sediments of Laizhou Bay.</title>
        <authorList>
            <person name="Li Y."/>
        </authorList>
    </citation>
    <scope>NUCLEOTIDE SEQUENCE [LARGE SCALE GENOMIC DNA]</scope>
    <source>
        <strain evidence="2 3">R-40508</strain>
    </source>
</reference>
<feature type="transmembrane region" description="Helical" evidence="1">
    <location>
        <begin position="77"/>
        <end position="100"/>
    </location>
</feature>
<protein>
    <submittedName>
        <fullName evidence="2">Uncharacterized protein</fullName>
    </submittedName>
</protein>
<comment type="caution">
    <text evidence="2">The sequence shown here is derived from an EMBL/GenBank/DDBJ whole genome shotgun (WGS) entry which is preliminary data.</text>
</comment>